<feature type="transmembrane region" description="Helical" evidence="2">
    <location>
        <begin position="140"/>
        <end position="162"/>
    </location>
</feature>
<protein>
    <submittedName>
        <fullName evidence="3">Uncharacterized protein</fullName>
    </submittedName>
</protein>
<evidence type="ECO:0000256" key="2">
    <source>
        <dbReference type="SAM" id="Phobius"/>
    </source>
</evidence>
<keyword evidence="2" id="KW-1133">Transmembrane helix</keyword>
<feature type="transmembrane region" description="Helical" evidence="2">
    <location>
        <begin position="306"/>
        <end position="324"/>
    </location>
</feature>
<organism evidence="3">
    <name type="scientific">Amphora coffeiformis</name>
    <dbReference type="NCBI Taxonomy" id="265554"/>
    <lineage>
        <taxon>Eukaryota</taxon>
        <taxon>Sar</taxon>
        <taxon>Stramenopiles</taxon>
        <taxon>Ochrophyta</taxon>
        <taxon>Bacillariophyta</taxon>
        <taxon>Bacillariophyceae</taxon>
        <taxon>Bacillariophycidae</taxon>
        <taxon>Thalassiophysales</taxon>
        <taxon>Catenulaceae</taxon>
        <taxon>Amphora</taxon>
    </lineage>
</organism>
<feature type="transmembrane region" description="Helical" evidence="2">
    <location>
        <begin position="264"/>
        <end position="285"/>
    </location>
</feature>
<feature type="compositionally biased region" description="Polar residues" evidence="1">
    <location>
        <begin position="77"/>
        <end position="90"/>
    </location>
</feature>
<feature type="transmembrane region" description="Helical" evidence="2">
    <location>
        <begin position="174"/>
        <end position="194"/>
    </location>
</feature>
<dbReference type="PANTHER" id="PTHR33802:SF1">
    <property type="entry name" value="XK-RELATED PROTEIN"/>
    <property type="match status" value="1"/>
</dbReference>
<name>A0A7S3P3P5_9STRA</name>
<dbReference type="PANTHER" id="PTHR33802">
    <property type="entry name" value="SI:CH211-161H7.5-RELATED"/>
    <property type="match status" value="1"/>
</dbReference>
<feature type="region of interest" description="Disordered" evidence="1">
    <location>
        <begin position="67"/>
        <end position="90"/>
    </location>
</feature>
<sequence>MSLRFFSGLNSPPLVVAAGAAIVVGLPALEFSTVSLAVLKGANVLAFLTNVAAVSVPGRLDGLQDQAMRSGDLNPSKPASSSTPLVNNQPPHQENIYSTIRTRTLLNPSGWAFAIWGPIYLGEATFVAAQFLSLPHGLDFILPQITAPFVAFNLMQSLWCASFRPSYSEGWNKWVSVAMLGGTAYSLSFIEAIAMTTSTPLVPWWYFLPLTVHFGWTTAATLVNLNGSVAMEPSTSDATIVAVGHASALTATALGLALAPSAPAYGLTVAWALAACADGMAKRLNERASQQNQSESLKTGAKVQRILCWAGSALCVGASIVPFLV</sequence>
<evidence type="ECO:0000256" key="1">
    <source>
        <dbReference type="SAM" id="MobiDB-lite"/>
    </source>
</evidence>
<reference evidence="3" key="1">
    <citation type="submission" date="2021-01" db="EMBL/GenBank/DDBJ databases">
        <authorList>
            <person name="Corre E."/>
            <person name="Pelletier E."/>
            <person name="Niang G."/>
            <person name="Scheremetjew M."/>
            <person name="Finn R."/>
            <person name="Kale V."/>
            <person name="Holt S."/>
            <person name="Cochrane G."/>
            <person name="Meng A."/>
            <person name="Brown T."/>
            <person name="Cohen L."/>
        </authorList>
    </citation>
    <scope>NUCLEOTIDE SEQUENCE</scope>
    <source>
        <strain evidence="3">CCMP127</strain>
    </source>
</reference>
<keyword evidence="2" id="KW-0812">Transmembrane</keyword>
<accession>A0A7S3P3P5</accession>
<feature type="transmembrane region" description="Helical" evidence="2">
    <location>
        <begin position="111"/>
        <end position="134"/>
    </location>
</feature>
<keyword evidence="2" id="KW-0472">Membrane</keyword>
<dbReference type="EMBL" id="HBIM01001155">
    <property type="protein sequence ID" value="CAE0402742.1"/>
    <property type="molecule type" value="Transcribed_RNA"/>
</dbReference>
<dbReference type="AlphaFoldDB" id="A0A7S3P3P5"/>
<evidence type="ECO:0000313" key="3">
    <source>
        <dbReference type="EMBL" id="CAE0402742.1"/>
    </source>
</evidence>
<gene>
    <name evidence="3" type="ORF">ACOF00016_LOCUS1001</name>
</gene>
<feature type="transmembrane region" description="Helical" evidence="2">
    <location>
        <begin position="12"/>
        <end position="29"/>
    </location>
</feature>
<proteinExistence type="predicted"/>